<proteinExistence type="predicted"/>
<gene>
    <name evidence="2" type="ORF">BJX68DRAFT_225345</name>
</gene>
<evidence type="ECO:0000256" key="1">
    <source>
        <dbReference type="SAM" id="Phobius"/>
    </source>
</evidence>
<sequence length="98" mass="11071">MAAPMFDPALEKPSMKTDMCRNIDLPFGAFDVNHLVSRRLLLLEENTSFTIAISLSLHHWLSSLHSMLPDSFSFFPSSLLLHCLSFFCWISVLGLPCL</sequence>
<keyword evidence="1" id="KW-0812">Transmembrane</keyword>
<keyword evidence="1" id="KW-0472">Membrane</keyword>
<organism evidence="2 3">
    <name type="scientific">Aspergillus pseudodeflectus</name>
    <dbReference type="NCBI Taxonomy" id="176178"/>
    <lineage>
        <taxon>Eukaryota</taxon>
        <taxon>Fungi</taxon>
        <taxon>Dikarya</taxon>
        <taxon>Ascomycota</taxon>
        <taxon>Pezizomycotina</taxon>
        <taxon>Eurotiomycetes</taxon>
        <taxon>Eurotiomycetidae</taxon>
        <taxon>Eurotiales</taxon>
        <taxon>Aspergillaceae</taxon>
        <taxon>Aspergillus</taxon>
        <taxon>Aspergillus subgen. Nidulantes</taxon>
    </lineage>
</organism>
<evidence type="ECO:0000313" key="3">
    <source>
        <dbReference type="Proteomes" id="UP001610444"/>
    </source>
</evidence>
<evidence type="ECO:0000313" key="2">
    <source>
        <dbReference type="EMBL" id="KAL2860463.1"/>
    </source>
</evidence>
<reference evidence="2 3" key="1">
    <citation type="submission" date="2024-07" db="EMBL/GenBank/DDBJ databases">
        <title>Section-level genome sequencing and comparative genomics of Aspergillus sections Usti and Cavernicolus.</title>
        <authorList>
            <consortium name="Lawrence Berkeley National Laboratory"/>
            <person name="Nybo J.L."/>
            <person name="Vesth T.C."/>
            <person name="Theobald S."/>
            <person name="Frisvad J.C."/>
            <person name="Larsen T.O."/>
            <person name="Kjaerboelling I."/>
            <person name="Rothschild-Mancinelli K."/>
            <person name="Lyhne E.K."/>
            <person name="Kogle M.E."/>
            <person name="Barry K."/>
            <person name="Clum A."/>
            <person name="Na H."/>
            <person name="Ledsgaard L."/>
            <person name="Lin J."/>
            <person name="Lipzen A."/>
            <person name="Kuo A."/>
            <person name="Riley R."/>
            <person name="Mondo S."/>
            <person name="LaButti K."/>
            <person name="Haridas S."/>
            <person name="Pangalinan J."/>
            <person name="Salamov A.A."/>
            <person name="Simmons B.A."/>
            <person name="Magnuson J.K."/>
            <person name="Chen J."/>
            <person name="Drula E."/>
            <person name="Henrissat B."/>
            <person name="Wiebenga A."/>
            <person name="Lubbers R.J."/>
            <person name="Gomes A.C."/>
            <person name="Macurrencykelacurrency M.R."/>
            <person name="Stajich J."/>
            <person name="Grigoriev I.V."/>
            <person name="Mortensen U.H."/>
            <person name="De vries R.P."/>
            <person name="Baker S.E."/>
            <person name="Andersen M.R."/>
        </authorList>
    </citation>
    <scope>NUCLEOTIDE SEQUENCE [LARGE SCALE GENOMIC DNA]</scope>
    <source>
        <strain evidence="2 3">CBS 756.74</strain>
    </source>
</reference>
<dbReference type="GeneID" id="98153538"/>
<feature type="transmembrane region" description="Helical" evidence="1">
    <location>
        <begin position="74"/>
        <end position="95"/>
    </location>
</feature>
<accession>A0ABR4L7F1</accession>
<protein>
    <submittedName>
        <fullName evidence="2">Uncharacterized protein</fullName>
    </submittedName>
</protein>
<dbReference type="Proteomes" id="UP001610444">
    <property type="component" value="Unassembled WGS sequence"/>
</dbReference>
<keyword evidence="3" id="KW-1185">Reference proteome</keyword>
<name>A0ABR4L7F1_9EURO</name>
<dbReference type="RefSeq" id="XP_070905154.1">
    <property type="nucleotide sequence ID" value="XM_071038374.1"/>
</dbReference>
<comment type="caution">
    <text evidence="2">The sequence shown here is derived from an EMBL/GenBank/DDBJ whole genome shotgun (WGS) entry which is preliminary data.</text>
</comment>
<dbReference type="EMBL" id="JBFXLR010000002">
    <property type="protein sequence ID" value="KAL2860463.1"/>
    <property type="molecule type" value="Genomic_DNA"/>
</dbReference>
<keyword evidence="1" id="KW-1133">Transmembrane helix</keyword>